<proteinExistence type="predicted"/>
<dbReference type="RefSeq" id="WP_340347503.1">
    <property type="nucleotide sequence ID" value="NZ_JBBKZT010000026.1"/>
</dbReference>
<sequence length="97" mass="10426">MITHSLVRSAFIKHDPSSTTKLNGILKSHRDLENGVDEGMDGIIVYGSEGGAKMMSLTTGKPNVSSFDLPANKGHPPSNSDIELAFCHLLPPITRQP</sequence>
<reference evidence="1 2" key="1">
    <citation type="submission" date="2024-03" db="EMBL/GenBank/DDBJ databases">
        <title>Novel species of the genus Variovorax.</title>
        <authorList>
            <person name="Liu Q."/>
            <person name="Xin Y.-H."/>
        </authorList>
    </citation>
    <scope>NUCLEOTIDE SEQUENCE [LARGE SCALE GENOMIC DNA]</scope>
    <source>
        <strain evidence="1 2">KACC 18900</strain>
    </source>
</reference>
<comment type="caution">
    <text evidence="1">The sequence shown here is derived from an EMBL/GenBank/DDBJ whole genome shotgun (WGS) entry which is preliminary data.</text>
</comment>
<dbReference type="EMBL" id="JBBKZT010000026">
    <property type="protein sequence ID" value="MEJ8851751.1"/>
    <property type="molecule type" value="Genomic_DNA"/>
</dbReference>
<evidence type="ECO:0000313" key="2">
    <source>
        <dbReference type="Proteomes" id="UP001385892"/>
    </source>
</evidence>
<name>A0ABU8WW33_9BURK</name>
<accession>A0ABU8WW33</accession>
<dbReference type="Proteomes" id="UP001385892">
    <property type="component" value="Unassembled WGS sequence"/>
</dbReference>
<keyword evidence="2" id="KW-1185">Reference proteome</keyword>
<protein>
    <submittedName>
        <fullName evidence="1">Uncharacterized protein</fullName>
    </submittedName>
</protein>
<organism evidence="1 2">
    <name type="scientific">Variovorax rhizosphaerae</name>
    <dbReference type="NCBI Taxonomy" id="1836200"/>
    <lineage>
        <taxon>Bacteria</taxon>
        <taxon>Pseudomonadati</taxon>
        <taxon>Pseudomonadota</taxon>
        <taxon>Betaproteobacteria</taxon>
        <taxon>Burkholderiales</taxon>
        <taxon>Comamonadaceae</taxon>
        <taxon>Variovorax</taxon>
    </lineage>
</organism>
<evidence type="ECO:0000313" key="1">
    <source>
        <dbReference type="EMBL" id="MEJ8851751.1"/>
    </source>
</evidence>
<gene>
    <name evidence="1" type="ORF">WKW82_34320</name>
</gene>